<dbReference type="Proteomes" id="UP000824120">
    <property type="component" value="Chromosome 7"/>
</dbReference>
<sequence>MINAHEMVMRTKQCQTSLPFLVLIIELCRRAWVPRDKKKDVKVIPTSSTDICRIEAEHYLQRHHCLFWPLVLQVYLVLLPKSSTAVVATSRPPLTKVALLQIGHLAHSINHRASKLEASIPGMIQTALADVVTPLNSTIDALAARIVVCEYGQGATEEVTPLKAIIVLLRRDVTS</sequence>
<dbReference type="EMBL" id="JACXVP010000007">
    <property type="protein sequence ID" value="KAG5596031.1"/>
    <property type="molecule type" value="Genomic_DNA"/>
</dbReference>
<protein>
    <submittedName>
        <fullName evidence="1">Uncharacterized protein</fullName>
    </submittedName>
</protein>
<name>A0A9J5Y7Z5_SOLCO</name>
<gene>
    <name evidence="1" type="ORF">H5410_037263</name>
</gene>
<accession>A0A9J5Y7Z5</accession>
<evidence type="ECO:0000313" key="1">
    <source>
        <dbReference type="EMBL" id="KAG5596031.1"/>
    </source>
</evidence>
<proteinExistence type="predicted"/>
<keyword evidence="2" id="KW-1185">Reference proteome</keyword>
<comment type="caution">
    <text evidence="1">The sequence shown here is derived from an EMBL/GenBank/DDBJ whole genome shotgun (WGS) entry which is preliminary data.</text>
</comment>
<dbReference type="AlphaFoldDB" id="A0A9J5Y7Z5"/>
<evidence type="ECO:0000313" key="2">
    <source>
        <dbReference type="Proteomes" id="UP000824120"/>
    </source>
</evidence>
<organism evidence="1 2">
    <name type="scientific">Solanum commersonii</name>
    <name type="common">Commerson's wild potato</name>
    <name type="synonym">Commerson's nightshade</name>
    <dbReference type="NCBI Taxonomy" id="4109"/>
    <lineage>
        <taxon>Eukaryota</taxon>
        <taxon>Viridiplantae</taxon>
        <taxon>Streptophyta</taxon>
        <taxon>Embryophyta</taxon>
        <taxon>Tracheophyta</taxon>
        <taxon>Spermatophyta</taxon>
        <taxon>Magnoliopsida</taxon>
        <taxon>eudicotyledons</taxon>
        <taxon>Gunneridae</taxon>
        <taxon>Pentapetalae</taxon>
        <taxon>asterids</taxon>
        <taxon>lamiids</taxon>
        <taxon>Solanales</taxon>
        <taxon>Solanaceae</taxon>
        <taxon>Solanoideae</taxon>
        <taxon>Solaneae</taxon>
        <taxon>Solanum</taxon>
    </lineage>
</organism>
<reference evidence="1 2" key="1">
    <citation type="submission" date="2020-09" db="EMBL/GenBank/DDBJ databases">
        <title>De no assembly of potato wild relative species, Solanum commersonii.</title>
        <authorList>
            <person name="Cho K."/>
        </authorList>
    </citation>
    <scope>NUCLEOTIDE SEQUENCE [LARGE SCALE GENOMIC DNA]</scope>
    <source>
        <strain evidence="1">LZ3.2</strain>
        <tissue evidence="1">Leaf</tissue>
    </source>
</reference>